<dbReference type="InterPro" id="IPR015424">
    <property type="entry name" value="PyrdxlP-dep_Trfase"/>
</dbReference>
<dbReference type="PANTHER" id="PTHR43586:SF21">
    <property type="entry name" value="PYRIDOXAL PHOSPHATE (PLP)-DEPENDENT ASPARTATE AMINOTRANSFERASE SUPERFAMILY"/>
    <property type="match status" value="1"/>
</dbReference>
<protein>
    <submittedName>
        <fullName evidence="2">Aminotransferase class V-fold PLP-dependent enzyme</fullName>
    </submittedName>
</protein>
<dbReference type="GO" id="GO:0008483">
    <property type="term" value="F:transaminase activity"/>
    <property type="evidence" value="ECO:0007669"/>
    <property type="project" value="UniProtKB-KW"/>
</dbReference>
<evidence type="ECO:0000313" key="3">
    <source>
        <dbReference type="Proteomes" id="UP001500603"/>
    </source>
</evidence>
<dbReference type="Pfam" id="PF00266">
    <property type="entry name" value="Aminotran_5"/>
    <property type="match status" value="1"/>
</dbReference>
<sequence length="349" mass="36887">MSALAPAEFSPETTYLDTASHGLPSARAVAAVHTVTTRWAAGLETPRGHDPLVPELRESFAHLLDGASADDIAIGPSVASLIGPVAAALPSGAEVLVVEGEFASVPLPFLTRGDLAVRTVALEDLAEQVRPRTALVAVSSVQSADGRTVDLPALRAATLANDARLLVDVTQSAGWLPMRFTDADYWVCASFKWLVGTRSIAFFAAGSHAAGSIRPLAPGWYSANDRAADMYDPKQLAPTARRFDATPDWLGVIAAHAGLALLRELTVERIHAHDLALADRFRAGLATLGLDHVPSPAPIVSVTGTPDDAARLRAAGIVLSAREHRLRFSFHLYNDDTDVDHALDVLGAN</sequence>
<keyword evidence="2" id="KW-0032">Aminotransferase</keyword>
<reference evidence="3" key="1">
    <citation type="journal article" date="2019" name="Int. J. Syst. Evol. Microbiol.">
        <title>The Global Catalogue of Microorganisms (GCM) 10K type strain sequencing project: providing services to taxonomists for standard genome sequencing and annotation.</title>
        <authorList>
            <consortium name="The Broad Institute Genomics Platform"/>
            <consortium name="The Broad Institute Genome Sequencing Center for Infectious Disease"/>
            <person name="Wu L."/>
            <person name="Ma J."/>
        </authorList>
    </citation>
    <scope>NUCLEOTIDE SEQUENCE [LARGE SCALE GENOMIC DNA]</scope>
    <source>
        <strain evidence="3">JCM 18298</strain>
    </source>
</reference>
<dbReference type="InterPro" id="IPR015422">
    <property type="entry name" value="PyrdxlP-dep_Trfase_small"/>
</dbReference>
<accession>A0ABP9K4B9</accession>
<dbReference type="Gene3D" id="3.90.1150.10">
    <property type="entry name" value="Aspartate Aminotransferase, domain 1"/>
    <property type="match status" value="1"/>
</dbReference>
<dbReference type="InterPro" id="IPR000192">
    <property type="entry name" value="Aminotrans_V_dom"/>
</dbReference>
<feature type="domain" description="Aminotransferase class V" evidence="1">
    <location>
        <begin position="119"/>
        <end position="340"/>
    </location>
</feature>
<dbReference type="SUPFAM" id="SSF53383">
    <property type="entry name" value="PLP-dependent transferases"/>
    <property type="match status" value="1"/>
</dbReference>
<evidence type="ECO:0000313" key="2">
    <source>
        <dbReference type="EMBL" id="GAA5049185.1"/>
    </source>
</evidence>
<dbReference type="Proteomes" id="UP001500603">
    <property type="component" value="Unassembled WGS sequence"/>
</dbReference>
<keyword evidence="3" id="KW-1185">Reference proteome</keyword>
<dbReference type="InterPro" id="IPR015421">
    <property type="entry name" value="PyrdxlP-dep_Trfase_major"/>
</dbReference>
<dbReference type="PANTHER" id="PTHR43586">
    <property type="entry name" value="CYSTEINE DESULFURASE"/>
    <property type="match status" value="1"/>
</dbReference>
<keyword evidence="2" id="KW-0808">Transferase</keyword>
<comment type="caution">
    <text evidence="2">The sequence shown here is derived from an EMBL/GenBank/DDBJ whole genome shotgun (WGS) entry which is preliminary data.</text>
</comment>
<dbReference type="EMBL" id="BAABJM010000002">
    <property type="protein sequence ID" value="GAA5049185.1"/>
    <property type="molecule type" value="Genomic_DNA"/>
</dbReference>
<name>A0ABP9K4B9_9NOCA</name>
<proteinExistence type="predicted"/>
<evidence type="ECO:0000259" key="1">
    <source>
        <dbReference type="Pfam" id="PF00266"/>
    </source>
</evidence>
<dbReference type="RefSeq" id="WP_345494745.1">
    <property type="nucleotide sequence ID" value="NZ_BAABJM010000002.1"/>
</dbReference>
<gene>
    <name evidence="2" type="ORF">GCM10023318_17750</name>
</gene>
<organism evidence="2 3">
    <name type="scientific">Nocardia callitridis</name>
    <dbReference type="NCBI Taxonomy" id="648753"/>
    <lineage>
        <taxon>Bacteria</taxon>
        <taxon>Bacillati</taxon>
        <taxon>Actinomycetota</taxon>
        <taxon>Actinomycetes</taxon>
        <taxon>Mycobacteriales</taxon>
        <taxon>Nocardiaceae</taxon>
        <taxon>Nocardia</taxon>
    </lineage>
</organism>
<dbReference type="Gene3D" id="3.40.640.10">
    <property type="entry name" value="Type I PLP-dependent aspartate aminotransferase-like (Major domain)"/>
    <property type="match status" value="1"/>
</dbReference>